<keyword evidence="2" id="KW-1185">Reference proteome</keyword>
<evidence type="ECO:0000313" key="1">
    <source>
        <dbReference type="EMBL" id="QQP52303.1"/>
    </source>
</evidence>
<dbReference type="Proteomes" id="UP000595437">
    <property type="component" value="Chromosome 3"/>
</dbReference>
<organism evidence="1 2">
    <name type="scientific">Caligus rogercresseyi</name>
    <name type="common">Sea louse</name>
    <dbReference type="NCBI Taxonomy" id="217165"/>
    <lineage>
        <taxon>Eukaryota</taxon>
        <taxon>Metazoa</taxon>
        <taxon>Ecdysozoa</taxon>
        <taxon>Arthropoda</taxon>
        <taxon>Crustacea</taxon>
        <taxon>Multicrustacea</taxon>
        <taxon>Hexanauplia</taxon>
        <taxon>Copepoda</taxon>
        <taxon>Siphonostomatoida</taxon>
        <taxon>Caligidae</taxon>
        <taxon>Caligus</taxon>
    </lineage>
</organism>
<proteinExistence type="predicted"/>
<accession>A0A7T8HLJ6</accession>
<dbReference type="AlphaFoldDB" id="A0A7T8HLJ6"/>
<dbReference type="EMBL" id="CP045892">
    <property type="protein sequence ID" value="QQP52303.1"/>
    <property type="molecule type" value="Genomic_DNA"/>
</dbReference>
<sequence>MFWSKEIWPPSSPDSNLLNYYVWGVLEKGIQQVISHQRCLAEGLHCGGSGKNEKGAPCQRLHEVPVQAGGGHRG</sequence>
<evidence type="ECO:0000313" key="2">
    <source>
        <dbReference type="Proteomes" id="UP000595437"/>
    </source>
</evidence>
<gene>
    <name evidence="1" type="ORF">FKW44_004417</name>
</gene>
<name>A0A7T8HLJ6_CALRO</name>
<reference evidence="2" key="1">
    <citation type="submission" date="2021-01" db="EMBL/GenBank/DDBJ databases">
        <title>Caligus Genome Assembly.</title>
        <authorList>
            <person name="Gallardo-Escarate C."/>
        </authorList>
    </citation>
    <scope>NUCLEOTIDE SEQUENCE [LARGE SCALE GENOMIC DNA]</scope>
</reference>
<protein>
    <submittedName>
        <fullName evidence="1">Transposable element tcb1 transposase</fullName>
    </submittedName>
</protein>